<dbReference type="EMBL" id="JAKOGI010000925">
    <property type="protein sequence ID" value="KAJ8429190.1"/>
    <property type="molecule type" value="Genomic_DNA"/>
</dbReference>
<comment type="caution">
    <text evidence="1">The sequence shown here is derived from an EMBL/GenBank/DDBJ whole genome shotgun (WGS) entry which is preliminary data.</text>
</comment>
<protein>
    <submittedName>
        <fullName evidence="1">Uncharacterized protein</fullName>
    </submittedName>
</protein>
<evidence type="ECO:0000313" key="1">
    <source>
        <dbReference type="EMBL" id="KAJ8429190.1"/>
    </source>
</evidence>
<organism evidence="1 2">
    <name type="scientific">Carnegiea gigantea</name>
    <dbReference type="NCBI Taxonomy" id="171969"/>
    <lineage>
        <taxon>Eukaryota</taxon>
        <taxon>Viridiplantae</taxon>
        <taxon>Streptophyta</taxon>
        <taxon>Embryophyta</taxon>
        <taxon>Tracheophyta</taxon>
        <taxon>Spermatophyta</taxon>
        <taxon>Magnoliopsida</taxon>
        <taxon>eudicotyledons</taxon>
        <taxon>Gunneridae</taxon>
        <taxon>Pentapetalae</taxon>
        <taxon>Caryophyllales</taxon>
        <taxon>Cactineae</taxon>
        <taxon>Cactaceae</taxon>
        <taxon>Cactoideae</taxon>
        <taxon>Echinocereeae</taxon>
        <taxon>Carnegiea</taxon>
    </lineage>
</organism>
<reference evidence="1" key="1">
    <citation type="submission" date="2022-04" db="EMBL/GenBank/DDBJ databases">
        <title>Carnegiea gigantea Genome sequencing and assembly v2.</title>
        <authorList>
            <person name="Copetti D."/>
            <person name="Sanderson M.J."/>
            <person name="Burquez A."/>
            <person name="Wojciechowski M.F."/>
        </authorList>
    </citation>
    <scope>NUCLEOTIDE SEQUENCE</scope>
    <source>
        <strain evidence="1">SGP5-SGP5p</strain>
        <tissue evidence="1">Aerial part</tissue>
    </source>
</reference>
<name>A0A9Q1JQR8_9CARY</name>
<proteinExistence type="predicted"/>
<evidence type="ECO:0000313" key="2">
    <source>
        <dbReference type="Proteomes" id="UP001153076"/>
    </source>
</evidence>
<accession>A0A9Q1JQR8</accession>
<keyword evidence="2" id="KW-1185">Reference proteome</keyword>
<dbReference type="Proteomes" id="UP001153076">
    <property type="component" value="Unassembled WGS sequence"/>
</dbReference>
<gene>
    <name evidence="1" type="ORF">Cgig2_028763</name>
</gene>
<dbReference type="AlphaFoldDB" id="A0A9Q1JQR8"/>
<sequence length="177" mass="20032">MGPINTRRDRRVGFRVTSNQLNAKLIIKVNDTEENQRNNTPLAHEHIRDTLATTPILAKHNEKYIRDAGIKYKAAHTFRSPHFVNQVSQQRRSAKGKENIQPNSLQGVNKSSITQAGKKHINVINRMENFTIGMPQPHNFVNQVDDQNTSMGKIQLLLASQSIQTSLEGLTLTKESR</sequence>